<dbReference type="GO" id="GO:0010133">
    <property type="term" value="P:L-proline catabolic process to L-glutamate"/>
    <property type="evidence" value="ECO:0007669"/>
    <property type="project" value="TreeGrafter"/>
</dbReference>
<dbReference type="GO" id="GO:0005739">
    <property type="term" value="C:mitochondrion"/>
    <property type="evidence" value="ECO:0007669"/>
    <property type="project" value="TreeGrafter"/>
</dbReference>
<keyword evidence="3 5" id="KW-0560">Oxidoreductase</keyword>
<keyword evidence="5" id="KW-0274">FAD</keyword>
<dbReference type="Proteomes" id="UP000197138">
    <property type="component" value="Unassembled WGS sequence"/>
</dbReference>
<comment type="catalytic activity">
    <reaction evidence="5">
        <text>L-proline + a quinone = (S)-1-pyrroline-5-carboxylate + a quinol + H(+)</text>
        <dbReference type="Rhea" id="RHEA:23784"/>
        <dbReference type="ChEBI" id="CHEBI:15378"/>
        <dbReference type="ChEBI" id="CHEBI:17388"/>
        <dbReference type="ChEBI" id="CHEBI:24646"/>
        <dbReference type="ChEBI" id="CHEBI:60039"/>
        <dbReference type="ChEBI" id="CHEBI:132124"/>
        <dbReference type="EC" id="1.5.5.2"/>
    </reaction>
</comment>
<accession>A0A218XIQ7</accession>
<dbReference type="PANTHER" id="PTHR13914:SF0">
    <property type="entry name" value="PROLINE DEHYDROGENASE 1, MITOCHONDRIAL"/>
    <property type="match status" value="1"/>
</dbReference>
<dbReference type="EMBL" id="MTKT01001287">
    <property type="protein sequence ID" value="OWM84688.1"/>
    <property type="molecule type" value="Genomic_DNA"/>
</dbReference>
<feature type="domain" description="Proline dehydrogenase" evidence="6">
    <location>
        <begin position="134"/>
        <end position="466"/>
    </location>
</feature>
<reference evidence="8" key="1">
    <citation type="journal article" date="2017" name="Plant J.">
        <title>The pomegranate (Punica granatum L.) genome and the genomics of punicalagin biosynthesis.</title>
        <authorList>
            <person name="Qin G."/>
            <person name="Xu C."/>
            <person name="Ming R."/>
            <person name="Tang H."/>
            <person name="Guyot R."/>
            <person name="Kramer E.M."/>
            <person name="Hu Y."/>
            <person name="Yi X."/>
            <person name="Qi Y."/>
            <person name="Xu X."/>
            <person name="Gao Z."/>
            <person name="Pan H."/>
            <person name="Jian J."/>
            <person name="Tian Y."/>
            <person name="Yue Z."/>
            <person name="Xu Y."/>
        </authorList>
    </citation>
    <scope>NUCLEOTIDE SEQUENCE [LARGE SCALE GENOMIC DNA]</scope>
    <source>
        <strain evidence="8">cv. Dabenzi</strain>
    </source>
</reference>
<gene>
    <name evidence="7" type="ORF">CDL15_Pgr027475</name>
</gene>
<name>A0A218XIQ7_PUNGR</name>
<evidence type="ECO:0000256" key="2">
    <source>
        <dbReference type="ARBA" id="ARBA00012695"/>
    </source>
</evidence>
<dbReference type="InterPro" id="IPR029041">
    <property type="entry name" value="FAD-linked_oxidoreductase-like"/>
</dbReference>
<proteinExistence type="inferred from homology"/>
<dbReference type="EC" id="1.5.5.2" evidence="2 5"/>
<dbReference type="PANTHER" id="PTHR13914">
    <property type="entry name" value="PROLINE OXIDASE"/>
    <property type="match status" value="1"/>
</dbReference>
<evidence type="ECO:0000259" key="6">
    <source>
        <dbReference type="Pfam" id="PF01619"/>
    </source>
</evidence>
<protein>
    <recommendedName>
        <fullName evidence="2 5">Proline dehydrogenase</fullName>
        <ecNumber evidence="2 5">1.5.5.2</ecNumber>
    </recommendedName>
</protein>
<dbReference type="InterPro" id="IPR002872">
    <property type="entry name" value="Proline_DH_dom"/>
</dbReference>
<dbReference type="GO" id="GO:0004657">
    <property type="term" value="F:proline dehydrogenase activity"/>
    <property type="evidence" value="ECO:0007669"/>
    <property type="project" value="UniProtKB-EC"/>
</dbReference>
<dbReference type="AlphaFoldDB" id="A0A218XIQ7"/>
<organism evidence="7 8">
    <name type="scientific">Punica granatum</name>
    <name type="common">Pomegranate</name>
    <dbReference type="NCBI Taxonomy" id="22663"/>
    <lineage>
        <taxon>Eukaryota</taxon>
        <taxon>Viridiplantae</taxon>
        <taxon>Streptophyta</taxon>
        <taxon>Embryophyta</taxon>
        <taxon>Tracheophyta</taxon>
        <taxon>Spermatophyta</taxon>
        <taxon>Magnoliopsida</taxon>
        <taxon>eudicotyledons</taxon>
        <taxon>Gunneridae</taxon>
        <taxon>Pentapetalae</taxon>
        <taxon>rosids</taxon>
        <taxon>malvids</taxon>
        <taxon>Myrtales</taxon>
        <taxon>Lythraceae</taxon>
        <taxon>Punica</taxon>
    </lineage>
</organism>
<evidence type="ECO:0000313" key="7">
    <source>
        <dbReference type="EMBL" id="OWM84688.1"/>
    </source>
</evidence>
<comment type="caution">
    <text evidence="7">The sequence shown here is derived from an EMBL/GenBank/DDBJ whole genome shotgun (WGS) entry which is preliminary data.</text>
</comment>
<evidence type="ECO:0000256" key="3">
    <source>
        <dbReference type="ARBA" id="ARBA00023002"/>
    </source>
</evidence>
<dbReference type="InterPro" id="IPR015659">
    <property type="entry name" value="Proline_oxidase"/>
</dbReference>
<evidence type="ECO:0000256" key="5">
    <source>
        <dbReference type="RuleBase" id="RU364054"/>
    </source>
</evidence>
<keyword evidence="4 5" id="KW-0642">Proline metabolism</keyword>
<evidence type="ECO:0000256" key="4">
    <source>
        <dbReference type="ARBA" id="ARBA00023062"/>
    </source>
</evidence>
<comment type="function">
    <text evidence="5">Converts proline to delta-1-pyrroline-5-carboxylate.</text>
</comment>
<keyword evidence="5" id="KW-0285">Flavoprotein</keyword>
<dbReference type="SUPFAM" id="SSF51730">
    <property type="entry name" value="FAD-linked oxidoreductase"/>
    <property type="match status" value="1"/>
</dbReference>
<dbReference type="GO" id="GO:0071949">
    <property type="term" value="F:FAD binding"/>
    <property type="evidence" value="ECO:0007669"/>
    <property type="project" value="TreeGrafter"/>
</dbReference>
<sequence>MATRIAASPKKTLVDHIRVLARPLNSVPSSITAAVPGQFAAFEEKHEPAPTGPSPPIDLSDPGRLFASVPTTRLIHSVANLHAAAVDPLVDLGIKVMTSRLVTGTGPARDIVIGAVKRTFYKHFCGGEDTVEAAETVRQLNEAGLRGMLDYAVEDAEDNPSCDQNLEAFLQTVASTKTLPQGCVSFVIVKITAICPISLLQRVADLLRWQKKNPEFHLPWKHYSYPILSDSTPVYHTPAEPEPLTPQEEANLLLAQERLRRIGKKCEEYNIPLCIDAEYTAVQPAIDYFTYSSAMEHNKHEPIIYGTLQAYLKDAKERLLLKSEAAQKMGILMGVKLVRGAYMTTEAKLAHSLGYESPIHNSLQETHDCFNNCASFMLEKIAGGSGAVVLATHNVESGQLAAMKARDMGMSSGNHRLEFAQLYGMADSFSFGLKNAGFRVSKYMPFGPVDQVMPYLLRRAEENRGLLSASTLDRQLMRYTFENAVQLSASAGTNMKNQKNLTS</sequence>
<comment type="similarity">
    <text evidence="1 5">Belongs to the proline oxidase family.</text>
</comment>
<evidence type="ECO:0000313" key="8">
    <source>
        <dbReference type="Proteomes" id="UP000197138"/>
    </source>
</evidence>
<dbReference type="Gene3D" id="3.20.20.220">
    <property type="match status" value="1"/>
</dbReference>
<dbReference type="Pfam" id="PF01619">
    <property type="entry name" value="Pro_dh"/>
    <property type="match status" value="1"/>
</dbReference>
<evidence type="ECO:0000256" key="1">
    <source>
        <dbReference type="ARBA" id="ARBA00005869"/>
    </source>
</evidence>
<comment type="cofactor">
    <cofactor evidence="5">
        <name>FAD</name>
        <dbReference type="ChEBI" id="CHEBI:57692"/>
    </cofactor>
</comment>